<dbReference type="Pfam" id="PF22562">
    <property type="entry name" value="UBA_7"/>
    <property type="match status" value="1"/>
</dbReference>
<feature type="compositionally biased region" description="Polar residues" evidence="1">
    <location>
        <begin position="291"/>
        <end position="307"/>
    </location>
</feature>
<accession>A0ABS8SLP7</accession>
<dbReference type="EMBL" id="JACEIK010000610">
    <property type="protein sequence ID" value="MCD7459792.1"/>
    <property type="molecule type" value="Genomic_DNA"/>
</dbReference>
<organism evidence="3 4">
    <name type="scientific">Datura stramonium</name>
    <name type="common">Jimsonweed</name>
    <name type="synonym">Common thornapple</name>
    <dbReference type="NCBI Taxonomy" id="4076"/>
    <lineage>
        <taxon>Eukaryota</taxon>
        <taxon>Viridiplantae</taxon>
        <taxon>Streptophyta</taxon>
        <taxon>Embryophyta</taxon>
        <taxon>Tracheophyta</taxon>
        <taxon>Spermatophyta</taxon>
        <taxon>Magnoliopsida</taxon>
        <taxon>eudicotyledons</taxon>
        <taxon>Gunneridae</taxon>
        <taxon>Pentapetalae</taxon>
        <taxon>asterids</taxon>
        <taxon>lamiids</taxon>
        <taxon>Solanales</taxon>
        <taxon>Solanaceae</taxon>
        <taxon>Solanoideae</taxon>
        <taxon>Datureae</taxon>
        <taxon>Datura</taxon>
    </lineage>
</organism>
<dbReference type="InterPro" id="IPR015940">
    <property type="entry name" value="UBA"/>
</dbReference>
<dbReference type="Gene3D" id="1.10.8.10">
    <property type="entry name" value="DNA helicase RuvA subunit, C-terminal domain"/>
    <property type="match status" value="1"/>
</dbReference>
<dbReference type="PROSITE" id="PS50030">
    <property type="entry name" value="UBA"/>
    <property type="match status" value="1"/>
</dbReference>
<reference evidence="3 4" key="1">
    <citation type="journal article" date="2021" name="BMC Genomics">
        <title>Datura genome reveals duplications of psychoactive alkaloid biosynthetic genes and high mutation rate following tissue culture.</title>
        <authorList>
            <person name="Rajewski A."/>
            <person name="Carter-House D."/>
            <person name="Stajich J."/>
            <person name="Litt A."/>
        </authorList>
    </citation>
    <scope>NUCLEOTIDE SEQUENCE [LARGE SCALE GENOMIC DNA]</scope>
    <source>
        <strain evidence="3">AR-01</strain>
    </source>
</reference>
<feature type="compositionally biased region" description="Low complexity" evidence="1">
    <location>
        <begin position="623"/>
        <end position="638"/>
    </location>
</feature>
<evidence type="ECO:0000256" key="1">
    <source>
        <dbReference type="SAM" id="MobiDB-lite"/>
    </source>
</evidence>
<feature type="region of interest" description="Disordered" evidence="1">
    <location>
        <begin position="1"/>
        <end position="38"/>
    </location>
</feature>
<sequence>MSQAARSKSKDKKVSKEPLKIASKPSSANAGAGVPTSGYNPLFGTFHTLDTAPLTSNAALHGNGRFKNIVETDDLNGHSHGAGGECETVSNNGSWSGESEDHKEKTSTLPLRQETLLGADNDKREKIRQKNERKHQRQKERRAQELHEKCSGYLMSRKLEALAQQLVAMGFSLEQATMALILNDGRVEESVAWLFEGGEEANKGEEQSSDTGGNLKIDISEEFARMVHMEIMYKCSKQDVERAVVACEGDLEKAEVMLRSQKQELPSVPPKPEETEDPPTTMGNDKLPIGATQNSTRVAAKPSSSGTIPAKRDDKDFHYTKVVAAAGPSMDSGSKNVPLLKRAQPKLDWAKTPQVSVPVDKRWSNPGSNASVSSSLASSLQVPPPPTKTEARYVAVGNELKNLQIGTVREPVIVMQRPQSVNARHNPTSNVSSSHPGTAASGYPNNIAGTVTPNAMIPHMPVTRSLSMGGVGTNQLYNQPHYQQHQQPEQFVSSNATLESPGTSWGNSLWSRTGASQTQSVAAASSLGLFSGLGTNGTYGLSSSVDWATGCGSMQLDYKNIDWSLDCGSSLSRPGGGMWPAAEPFMQNNARTYDAFTRGLAVKSAATPVLPNEIGVPIPRLQDGASTSDASAAAAGGSREWTSPFEERDLFSLPRQFVSSPSL</sequence>
<evidence type="ECO:0000259" key="2">
    <source>
        <dbReference type="PROSITE" id="PS50030"/>
    </source>
</evidence>
<feature type="compositionally biased region" description="Polar residues" evidence="1">
    <location>
        <begin position="421"/>
        <end position="436"/>
    </location>
</feature>
<feature type="region of interest" description="Disordered" evidence="1">
    <location>
        <begin position="358"/>
        <end position="387"/>
    </location>
</feature>
<dbReference type="PANTHER" id="PTHR35294">
    <property type="entry name" value="UBIQUITIN-ASSOCIATED/TRANSLATION ELONGATION FACTOR EF1B PROTEIN"/>
    <property type="match status" value="1"/>
</dbReference>
<gene>
    <name evidence="3" type="ORF">HAX54_041955</name>
</gene>
<evidence type="ECO:0000313" key="4">
    <source>
        <dbReference type="Proteomes" id="UP000823775"/>
    </source>
</evidence>
<dbReference type="SUPFAM" id="SSF46934">
    <property type="entry name" value="UBA-like"/>
    <property type="match status" value="1"/>
</dbReference>
<name>A0ABS8SLP7_DATST</name>
<proteinExistence type="predicted"/>
<feature type="region of interest" description="Disordered" evidence="1">
    <location>
        <begin position="421"/>
        <end position="440"/>
    </location>
</feature>
<dbReference type="PANTHER" id="PTHR35294:SF5">
    <property type="entry name" value="UBA DOMAIN-CONTAINING PROTEIN"/>
    <property type="match status" value="1"/>
</dbReference>
<comment type="caution">
    <text evidence="3">The sequence shown here is derived from an EMBL/GenBank/DDBJ whole genome shotgun (WGS) entry which is preliminary data.</text>
</comment>
<feature type="compositionally biased region" description="Basic and acidic residues" evidence="1">
    <location>
        <begin position="120"/>
        <end position="130"/>
    </location>
</feature>
<keyword evidence="4" id="KW-1185">Reference proteome</keyword>
<feature type="compositionally biased region" description="Polar residues" evidence="1">
    <location>
        <begin position="88"/>
        <end position="97"/>
    </location>
</feature>
<feature type="compositionally biased region" description="Basic residues" evidence="1">
    <location>
        <begin position="131"/>
        <end position="140"/>
    </location>
</feature>
<dbReference type="InterPro" id="IPR009060">
    <property type="entry name" value="UBA-like_sf"/>
</dbReference>
<dbReference type="Proteomes" id="UP000823775">
    <property type="component" value="Unassembled WGS sequence"/>
</dbReference>
<feature type="domain" description="UBA" evidence="2">
    <location>
        <begin position="145"/>
        <end position="197"/>
    </location>
</feature>
<feature type="region of interest" description="Disordered" evidence="1">
    <location>
        <begin position="76"/>
        <end position="145"/>
    </location>
</feature>
<feature type="region of interest" description="Disordered" evidence="1">
    <location>
        <begin position="619"/>
        <end position="647"/>
    </location>
</feature>
<evidence type="ECO:0000313" key="3">
    <source>
        <dbReference type="EMBL" id="MCD7459792.1"/>
    </source>
</evidence>
<feature type="compositionally biased region" description="Low complexity" evidence="1">
    <location>
        <begin position="364"/>
        <end position="381"/>
    </location>
</feature>
<feature type="region of interest" description="Disordered" evidence="1">
    <location>
        <begin position="260"/>
        <end position="312"/>
    </location>
</feature>
<protein>
    <recommendedName>
        <fullName evidence="2">UBA domain-containing protein</fullName>
    </recommendedName>
</protein>